<gene>
    <name evidence="3" type="ORF">GS601_12790</name>
</gene>
<evidence type="ECO:0000256" key="2">
    <source>
        <dbReference type="SAM" id="Phobius"/>
    </source>
</evidence>
<name>A0A8J8CK20_9CYAN</name>
<evidence type="ECO:0000313" key="3">
    <source>
        <dbReference type="EMBL" id="NDJ18156.1"/>
    </source>
</evidence>
<feature type="region of interest" description="Disordered" evidence="1">
    <location>
        <begin position="180"/>
        <end position="226"/>
    </location>
</feature>
<keyword evidence="2" id="KW-1133">Transmembrane helix</keyword>
<proteinExistence type="predicted"/>
<comment type="caution">
    <text evidence="3">The sequence shown here is derived from an EMBL/GenBank/DDBJ whole genome shotgun (WGS) entry which is preliminary data.</text>
</comment>
<feature type="region of interest" description="Disordered" evidence="1">
    <location>
        <begin position="1"/>
        <end position="35"/>
    </location>
</feature>
<feature type="transmembrane region" description="Helical" evidence="2">
    <location>
        <begin position="87"/>
        <end position="107"/>
    </location>
</feature>
<sequence length="350" mass="37530">MSQNDANRSRSSRNLPRKSRSSVPQPLASEQTPSFVRTVGIHALRRVIQGLETLVETLETQPNEQSATPTKAPRSPRLPKRKLNNRALAGILAGVVLIGVLCTSMLFPAKPPEEETMRTVQNSEKTALPQPAQVAPSLPGVPPELLVPPPPIASPEPTASFPTDRSALDSTEVLVASEPDGAIQDRAASPALSPDADAPESMGVAPDQSTTEPSEPPPEPMPNLVPEPAAVALEPAPQPKPPVELTPEQSLIASIDGQMMEISDRYASALVQRVQPNFRRSRLRVGVSDRWYQLSPAQQNQLGDELLARSQDFDFTTLELTDANGALIARSPVVGSSLIILKRLPTPKTG</sequence>
<reference evidence="3" key="1">
    <citation type="submission" date="2019-12" db="EMBL/GenBank/DDBJ databases">
        <title>High-Quality draft genome sequences of three cyanobacteria isolated from the limestone walls of the Old Cathedral of Coimbra.</title>
        <authorList>
            <person name="Tiago I."/>
            <person name="Soares F."/>
            <person name="Portugal A."/>
        </authorList>
    </citation>
    <scope>NUCLEOTIDE SEQUENCE</scope>
    <source>
        <strain evidence="3">A</strain>
    </source>
</reference>
<accession>A0A8J8CK20</accession>
<feature type="compositionally biased region" description="Polar residues" evidence="1">
    <location>
        <begin position="58"/>
        <end position="69"/>
    </location>
</feature>
<dbReference type="RefSeq" id="WP_162423679.1">
    <property type="nucleotide sequence ID" value="NZ_WVIE01000013.1"/>
</dbReference>
<feature type="region of interest" description="Disordered" evidence="1">
    <location>
        <begin position="58"/>
        <end position="80"/>
    </location>
</feature>
<protein>
    <submittedName>
        <fullName evidence="3">Uncharacterized protein</fullName>
    </submittedName>
</protein>
<feature type="compositionally biased region" description="Pro residues" evidence="1">
    <location>
        <begin position="139"/>
        <end position="154"/>
    </location>
</feature>
<dbReference type="Proteomes" id="UP000646053">
    <property type="component" value="Unassembled WGS sequence"/>
</dbReference>
<dbReference type="EMBL" id="WVIE01000013">
    <property type="protein sequence ID" value="NDJ18156.1"/>
    <property type="molecule type" value="Genomic_DNA"/>
</dbReference>
<evidence type="ECO:0000313" key="4">
    <source>
        <dbReference type="Proteomes" id="UP000646053"/>
    </source>
</evidence>
<feature type="compositionally biased region" description="Pro residues" evidence="1">
    <location>
        <begin position="214"/>
        <end position="225"/>
    </location>
</feature>
<feature type="compositionally biased region" description="Low complexity" evidence="1">
    <location>
        <begin position="185"/>
        <end position="201"/>
    </location>
</feature>
<dbReference type="AlphaFoldDB" id="A0A8J8CK20"/>
<feature type="compositionally biased region" description="Polar residues" evidence="1">
    <location>
        <begin position="21"/>
        <end position="35"/>
    </location>
</feature>
<feature type="region of interest" description="Disordered" evidence="1">
    <location>
        <begin position="113"/>
        <end position="164"/>
    </location>
</feature>
<organism evidence="3 4">
    <name type="scientific">Myxacorys almedinensis A</name>
    <dbReference type="NCBI Taxonomy" id="2690445"/>
    <lineage>
        <taxon>Bacteria</taxon>
        <taxon>Bacillati</taxon>
        <taxon>Cyanobacteriota</taxon>
        <taxon>Cyanophyceae</taxon>
        <taxon>Leptolyngbyales</taxon>
        <taxon>Leptolyngbyaceae</taxon>
        <taxon>Myxacorys</taxon>
        <taxon>Myxacorys almedinensis</taxon>
    </lineage>
</organism>
<keyword evidence="2" id="KW-0812">Transmembrane</keyword>
<keyword evidence="2" id="KW-0472">Membrane</keyword>
<evidence type="ECO:0000256" key="1">
    <source>
        <dbReference type="SAM" id="MobiDB-lite"/>
    </source>
</evidence>
<keyword evidence="4" id="KW-1185">Reference proteome</keyword>